<comment type="caution">
    <text evidence="2">The sequence shown here is derived from an EMBL/GenBank/DDBJ whole genome shotgun (WGS) entry which is preliminary data.</text>
</comment>
<dbReference type="InterPro" id="IPR036116">
    <property type="entry name" value="FN3_sf"/>
</dbReference>
<dbReference type="SUPFAM" id="SSF49265">
    <property type="entry name" value="Fibronectin type III"/>
    <property type="match status" value="1"/>
</dbReference>
<dbReference type="PROSITE" id="PS50853">
    <property type="entry name" value="FN3"/>
    <property type="match status" value="1"/>
</dbReference>
<dbReference type="Pfam" id="PF00041">
    <property type="entry name" value="fn3"/>
    <property type="match status" value="1"/>
</dbReference>
<feature type="domain" description="Fibronectin type-III" evidence="1">
    <location>
        <begin position="15"/>
        <end position="102"/>
    </location>
</feature>
<keyword evidence="3" id="KW-1185">Reference proteome</keyword>
<gene>
    <name evidence="2" type="ORF">BC781_107179</name>
</gene>
<dbReference type="RefSeq" id="WP_109621801.1">
    <property type="nucleotide sequence ID" value="NZ_QGDO01000007.1"/>
</dbReference>
<sequence>MYEGVFFIYIHDNQAPSTPTLSASNITSNSIDLAWTTAVDDIGVTSYNLYRDGILLESSLTTSYQAQNLTEGTTYVFTVSASDAAGNESNISNSLIVITSTSTIDTCTDGIQNGDETGIDCGGSTCQPCNDNSGVVYVDIEDITTDASNTWNYFRIDIGDDPAFGGWYSGGNLRFETYGKDLVAVGNSSNTAVLGENVAIDAQSNFYDSPSQYFVSSVDFNEWNGKDGYIGFQVTQNGSIYYGWFHINVASDGSSFTITDYAYQTNAGATIYTGGQYPVGPTGRAE</sequence>
<evidence type="ECO:0000313" key="2">
    <source>
        <dbReference type="EMBL" id="PWJ38589.1"/>
    </source>
</evidence>
<organism evidence="2 3">
    <name type="scientific">Sediminitomix flava</name>
    <dbReference type="NCBI Taxonomy" id="379075"/>
    <lineage>
        <taxon>Bacteria</taxon>
        <taxon>Pseudomonadati</taxon>
        <taxon>Bacteroidota</taxon>
        <taxon>Cytophagia</taxon>
        <taxon>Cytophagales</taxon>
        <taxon>Flammeovirgaceae</taxon>
        <taxon>Sediminitomix</taxon>
    </lineage>
</organism>
<accession>A0A315Z5V7</accession>
<evidence type="ECO:0000313" key="3">
    <source>
        <dbReference type="Proteomes" id="UP000245535"/>
    </source>
</evidence>
<dbReference type="OrthoDB" id="9802005at2"/>
<protein>
    <recommendedName>
        <fullName evidence="1">Fibronectin type-III domain-containing protein</fullName>
    </recommendedName>
</protein>
<dbReference type="SMART" id="SM00060">
    <property type="entry name" value="FN3"/>
    <property type="match status" value="1"/>
</dbReference>
<reference evidence="2 3" key="1">
    <citation type="submission" date="2018-03" db="EMBL/GenBank/DDBJ databases">
        <title>Genomic Encyclopedia of Archaeal and Bacterial Type Strains, Phase II (KMG-II): from individual species to whole genera.</title>
        <authorList>
            <person name="Goeker M."/>
        </authorList>
    </citation>
    <scope>NUCLEOTIDE SEQUENCE [LARGE SCALE GENOMIC DNA]</scope>
    <source>
        <strain evidence="2 3">DSM 28229</strain>
    </source>
</reference>
<name>A0A315Z5V7_SEDFL</name>
<dbReference type="InterPro" id="IPR013783">
    <property type="entry name" value="Ig-like_fold"/>
</dbReference>
<dbReference type="CDD" id="cd00063">
    <property type="entry name" value="FN3"/>
    <property type="match status" value="1"/>
</dbReference>
<dbReference type="AlphaFoldDB" id="A0A315Z5V7"/>
<dbReference type="EMBL" id="QGDO01000007">
    <property type="protein sequence ID" value="PWJ38589.1"/>
    <property type="molecule type" value="Genomic_DNA"/>
</dbReference>
<proteinExistence type="predicted"/>
<dbReference type="Proteomes" id="UP000245535">
    <property type="component" value="Unassembled WGS sequence"/>
</dbReference>
<dbReference type="Gene3D" id="2.60.40.10">
    <property type="entry name" value="Immunoglobulins"/>
    <property type="match status" value="1"/>
</dbReference>
<evidence type="ECO:0000259" key="1">
    <source>
        <dbReference type="PROSITE" id="PS50853"/>
    </source>
</evidence>
<dbReference type="InterPro" id="IPR003961">
    <property type="entry name" value="FN3_dom"/>
</dbReference>